<dbReference type="RefSeq" id="WP_089788832.1">
    <property type="nucleotide sequence ID" value="NZ_FOKW01000007.1"/>
</dbReference>
<feature type="domain" description="DUF7351" evidence="3">
    <location>
        <begin position="135"/>
        <end position="316"/>
    </location>
</feature>
<dbReference type="Pfam" id="PF24038">
    <property type="entry name" value="DUF7347"/>
    <property type="match status" value="1"/>
</dbReference>
<evidence type="ECO:0000259" key="3">
    <source>
        <dbReference type="Pfam" id="PF24042"/>
    </source>
</evidence>
<evidence type="ECO:0000259" key="2">
    <source>
        <dbReference type="Pfam" id="PF24038"/>
    </source>
</evidence>
<dbReference type="InterPro" id="IPR055775">
    <property type="entry name" value="DUF7351"/>
</dbReference>
<dbReference type="Proteomes" id="UP000199161">
    <property type="component" value="Unassembled WGS sequence"/>
</dbReference>
<gene>
    <name evidence="4" type="ORF">SAMN05444422_107253</name>
</gene>
<sequence length="326" mass="35252">MDEVDEPSIGSRDGGTDSSPSIAPPAAEPAGAERVSDPSDAFQALGNEIRMSILDTMLERTDGDGPSRVSFSTLFEASDVDTSAGFAYHLEQLVGLYLHRHDDGYELTYAGERIARTIATGTYTHRVDQPPVELEGPCPFCDRRDLEARSADNVVTITCGDCGRSLLRLGVPPAGAEAHGDEFPAAFDRYHRHRLGLAADGVCPDCSGDVSGRLVTPRAAVADELPTEYAEHVQVEFSCHSCGIELRCPVTLAVLDHPAIVSFYHEHGEDVSERPIWNVGHEWAETILSEEPLAVRVVAELEGDVLALYVDEHASVVDVQRSSADE</sequence>
<evidence type="ECO:0000313" key="5">
    <source>
        <dbReference type="Proteomes" id="UP000199161"/>
    </source>
</evidence>
<dbReference type="InterPro" id="IPR055771">
    <property type="entry name" value="DUF7347"/>
</dbReference>
<organism evidence="4 5">
    <name type="scientific">Natronobacterium haloterrestre</name>
    <name type="common">Halobiforma haloterrestris</name>
    <dbReference type="NCBI Taxonomy" id="148448"/>
    <lineage>
        <taxon>Archaea</taxon>
        <taxon>Methanobacteriati</taxon>
        <taxon>Methanobacteriota</taxon>
        <taxon>Stenosarchaea group</taxon>
        <taxon>Halobacteria</taxon>
        <taxon>Halobacteriales</taxon>
        <taxon>Natrialbaceae</taxon>
        <taxon>Natronobacterium</taxon>
    </lineage>
</organism>
<feature type="domain" description="DUF7347" evidence="2">
    <location>
        <begin position="38"/>
        <end position="118"/>
    </location>
</feature>
<evidence type="ECO:0000256" key="1">
    <source>
        <dbReference type="SAM" id="MobiDB-lite"/>
    </source>
</evidence>
<protein>
    <submittedName>
        <fullName evidence="4">Uncharacterized protein</fullName>
    </submittedName>
</protein>
<proteinExistence type="predicted"/>
<keyword evidence="5" id="KW-1185">Reference proteome</keyword>
<dbReference type="OrthoDB" id="8482at2157"/>
<accession>A0A1I1IM75</accession>
<reference evidence="5" key="1">
    <citation type="submission" date="2016-10" db="EMBL/GenBank/DDBJ databases">
        <authorList>
            <person name="Varghese N."/>
            <person name="Submissions S."/>
        </authorList>
    </citation>
    <scope>NUCLEOTIDE SEQUENCE [LARGE SCALE GENOMIC DNA]</scope>
    <source>
        <strain evidence="5">DSM 13078</strain>
    </source>
</reference>
<dbReference type="Pfam" id="PF24042">
    <property type="entry name" value="DUF7351"/>
    <property type="match status" value="1"/>
</dbReference>
<evidence type="ECO:0000313" key="4">
    <source>
        <dbReference type="EMBL" id="SFC37327.1"/>
    </source>
</evidence>
<name>A0A1I1IM75_NATHA</name>
<dbReference type="AlphaFoldDB" id="A0A1I1IM75"/>
<feature type="region of interest" description="Disordered" evidence="1">
    <location>
        <begin position="1"/>
        <end position="37"/>
    </location>
</feature>
<dbReference type="EMBL" id="FOKW01000007">
    <property type="protein sequence ID" value="SFC37327.1"/>
    <property type="molecule type" value="Genomic_DNA"/>
</dbReference>